<comment type="catalytic activity">
    <reaction evidence="9">
        <text>L-tyrosyl-[protein] + ATP = O-phospho-L-tyrosyl-[protein] + ADP + H(+)</text>
        <dbReference type="Rhea" id="RHEA:10596"/>
        <dbReference type="Rhea" id="RHEA-COMP:10136"/>
        <dbReference type="Rhea" id="RHEA-COMP:20101"/>
        <dbReference type="ChEBI" id="CHEBI:15378"/>
        <dbReference type="ChEBI" id="CHEBI:30616"/>
        <dbReference type="ChEBI" id="CHEBI:46858"/>
        <dbReference type="ChEBI" id="CHEBI:61978"/>
        <dbReference type="ChEBI" id="CHEBI:456216"/>
        <dbReference type="EC" id="2.7.12.2"/>
    </reaction>
</comment>
<evidence type="ECO:0000256" key="9">
    <source>
        <dbReference type="ARBA" id="ARBA00051693"/>
    </source>
</evidence>
<dbReference type="RefSeq" id="XP_010704036.1">
    <property type="nucleotide sequence ID" value="XM_010705734.1"/>
</dbReference>
<dbReference type="FunFam" id="1.10.510.10:FF:001371">
    <property type="entry name" value="Protein kinase, putative"/>
    <property type="match status" value="1"/>
</dbReference>
<feature type="region of interest" description="Disordered" evidence="11">
    <location>
        <begin position="155"/>
        <end position="215"/>
    </location>
</feature>
<dbReference type="PROSITE" id="PS50011">
    <property type="entry name" value="PROTEIN_KINASE_DOM"/>
    <property type="match status" value="1"/>
</dbReference>
<dbReference type="KEGG" id="lpan:LPMP_070280"/>
<feature type="compositionally biased region" description="Polar residues" evidence="11">
    <location>
        <begin position="247"/>
        <end position="280"/>
    </location>
</feature>
<feature type="compositionally biased region" description="Low complexity" evidence="11">
    <location>
        <begin position="361"/>
        <end position="372"/>
    </location>
</feature>
<comment type="similarity">
    <text evidence="5">Belongs to the protein kinase superfamily. STE Ser/Thr protein kinase family. MAP kinase kinase subfamily.</text>
</comment>
<feature type="region of interest" description="Disordered" evidence="11">
    <location>
        <begin position="1382"/>
        <end position="1412"/>
    </location>
</feature>
<feature type="region of interest" description="Disordered" evidence="11">
    <location>
        <begin position="1"/>
        <end position="23"/>
    </location>
</feature>
<dbReference type="SMART" id="SM00220">
    <property type="entry name" value="S_TKc"/>
    <property type="match status" value="1"/>
</dbReference>
<dbReference type="Proteomes" id="UP000063063">
    <property type="component" value="Chromosome 7"/>
</dbReference>
<evidence type="ECO:0000259" key="12">
    <source>
        <dbReference type="PROSITE" id="PS50011"/>
    </source>
</evidence>
<keyword evidence="1 13" id="KW-0808">Transferase</keyword>
<feature type="region of interest" description="Disordered" evidence="11">
    <location>
        <begin position="1724"/>
        <end position="1760"/>
    </location>
</feature>
<feature type="compositionally biased region" description="Polar residues" evidence="11">
    <location>
        <begin position="289"/>
        <end position="303"/>
    </location>
</feature>
<keyword evidence="4 10" id="KW-0067">ATP-binding</keyword>
<dbReference type="OrthoDB" id="10252354at2759"/>
<dbReference type="InterPro" id="IPR011009">
    <property type="entry name" value="Kinase-like_dom_sf"/>
</dbReference>
<evidence type="ECO:0000256" key="8">
    <source>
        <dbReference type="ARBA" id="ARBA00049299"/>
    </source>
</evidence>
<dbReference type="PANTHER" id="PTHR48013:SF9">
    <property type="entry name" value="DUAL SPECIFICITY MITOGEN-ACTIVATED PROTEIN KINASE KINASE 5"/>
    <property type="match status" value="1"/>
</dbReference>
<feature type="region of interest" description="Disordered" evidence="11">
    <location>
        <begin position="46"/>
        <end position="78"/>
    </location>
</feature>
<sequence>MSGSQLDSTAASNEMSPTAVSSTFAASLPPIRSLPATITPSPLAVLAQQQQQQQHDLPLSPRRAPFHHIDSTADDPLGSDRLYTQRSNCALLDTVHHAKAASKPVLHVVQQERRASDSDSSSSPPPAAVARLASQSVDITYSTLCVDHDDAAAYAKSSSSTARAATTSMHTDEARTSRDGLPARPTQDQSSSEGNADSAAAQARTKTPSHTTAVGASNITSSTMTVCCSGIAADATTVAIIATQHSPSSLVNASSDASPTPTSMGSQAPYSPLKPTSISLQPEAGVKGTLNTTSRDSAEQQPSGDGGLTAMTTTSTATSTSTAANALPLPMPCPTIGEPKALLPSRTAPLMFLPGDDSPQSSSTATSEAGAAPLVPRREKRRPPSLFAGLPMTATYSTVAIRPVLIPPAVGRLEDRSLTQPAAALMHPCAAQAMHPTSPPLQTNQLLPRQLQRPSAPPLRTSGWLSPLSGNLVSLTLPTIHDDAGGERGTSEGRLSTSATRREMDGVMKAPPPMKLTISAPAPVKQFAAFLPMTSPPLRSSGTTYPIGVQQPRAAYESQKSLSGSGFFTGDTSSSMAARCSAVEATAPATATLGSTPLSATVNHYGPLYTGYTSAAAGSEDGGLGGTATLNTTPLVGYSTLGGFASRLQPPSAGRLQVTGMSGGVPAAARVLSPLSPAAAVAAPKARRCPPPPLLFRLRSPVGPVSLNTIFSANDINGDVTSPGSAAPCSTTSQAVNSATAAAATSAGASSSVLTTPPLNPRPMTITMNSGSTADLVSTMADQAARGGGCNPSAMPARWGPLPRTHHGSLHQNLNTFPLSTRSGSAGGPLVRISQDRRTLVAGLFRVSPDGCLTVRNMLLLNPTRIDAGSTTGRAGGPGTYESFMGSTADRTGAGGGGSLPLQLLHPQRSMTNYSPLSSNGGLAGRMQLLGPGGGLDLGGGGGVGGSAGGLGPMTPSTTVSDWYSPSPYHGGGGWTNRRNMLSNNGAGGGINTATNASFTLFSTSMDTPFSPIMYSMDSQQLALPSSLGGHYDRAGAAAGQPPQSLSAVREDIATSQFLSASGAPQQQLGQHQEFLHGAHHVTEATASPTRTLGFGVLSSGGTAATQQQVSPSNFTNASGRPPGGGGGTTHHRQLRRQVSGGWLPGALAATSAASPPTFVSTDSPGSMLGTGALTDTDTVSTLLLPYMDIPAWRGGMAWATGGSCVGSPSVYANPGGFRTTAAAAAATAATAAMMTSSGTTQAMPCPSLPPNVVRLRDLDILSTTVGEGASAMVYVAIHKPTGRRLAVKRVDLSPLCLGCPSPYLRSGAVSNARIHELQHIVVRELQVLHLTYRSPFMVKVYNAFFIAEMAALDIVMEFMHYGSLDHLADFLQRHARLTRDSQQQRHRLLTGDGDTDIDGDGEGGGHSSRCGSTSTAPLLCDTLEASQFADEPLKATLATGVGRNDTSGGSERCPSAAFTSPKPLDSRRTFSGPIPSVALVPRKFSVTGTNGGSDSDSTADGSGVLNHHATLRFRHIYDANESLPLDSYSVESNYGTDDTESDDGSGLVEEPFGVTERLVAVVGEQLLRGVRDMHSRGYIHRDIKPGNVLVNEHGVVKLSDFGLSQRCDGSGIGIKNHMLSYVPPASIAATQSNTPLQSPAIQPTGARAHRTPFPGHAHRGSIGAAAGGPFSSGVIGTTPPEMASSGEGLMLGATSSLLAQHDGMDVLEAESTSSEEGVVEWGATGRGRSGLSPSSSSSSDGAENCCGTQKYMSPERQRGEPYGKPADIWAVGVTLAEFAVGEYPYDLEDVIDEFDRVSRMEKPVDVLKFNRHRAVPLGTVFADFCRLATLPTASQRPTAQELLEHPFFKQWHRPFNLKDYLAARVPVPSNQLKEDYLAKQCKPSQEWPQPTRWSS</sequence>
<dbReference type="GeneID" id="22572363"/>
<feature type="domain" description="Protein kinase" evidence="12">
    <location>
        <begin position="1260"/>
        <end position="1849"/>
    </location>
</feature>
<dbReference type="Pfam" id="PF00069">
    <property type="entry name" value="Pkinase"/>
    <property type="match status" value="2"/>
</dbReference>
<feature type="region of interest" description="Disordered" evidence="11">
    <location>
        <begin position="355"/>
        <end position="386"/>
    </location>
</feature>
<dbReference type="VEuPathDB" id="TriTrypDB:LPMP_070280"/>
<accession>A0A088RKP3</accession>
<feature type="compositionally biased region" description="Polar residues" evidence="11">
    <location>
        <begin position="186"/>
        <end position="195"/>
    </location>
</feature>
<evidence type="ECO:0000313" key="14">
    <source>
        <dbReference type="Proteomes" id="UP000063063"/>
    </source>
</evidence>
<dbReference type="GO" id="GO:0004708">
    <property type="term" value="F:MAP kinase kinase activity"/>
    <property type="evidence" value="ECO:0007669"/>
    <property type="project" value="UniProtKB-EC"/>
</dbReference>
<evidence type="ECO:0000256" key="11">
    <source>
        <dbReference type="SAM" id="MobiDB-lite"/>
    </source>
</evidence>
<evidence type="ECO:0000256" key="5">
    <source>
        <dbReference type="ARBA" id="ARBA00038035"/>
    </source>
</evidence>
<evidence type="ECO:0000256" key="7">
    <source>
        <dbReference type="ARBA" id="ARBA00049014"/>
    </source>
</evidence>
<comment type="catalytic activity">
    <reaction evidence="8">
        <text>L-threonyl-[protein] + ATP = O-phospho-L-threonyl-[protein] + ADP + H(+)</text>
        <dbReference type="Rhea" id="RHEA:46608"/>
        <dbReference type="Rhea" id="RHEA-COMP:11060"/>
        <dbReference type="Rhea" id="RHEA-COMP:11605"/>
        <dbReference type="ChEBI" id="CHEBI:15378"/>
        <dbReference type="ChEBI" id="CHEBI:30013"/>
        <dbReference type="ChEBI" id="CHEBI:30616"/>
        <dbReference type="ChEBI" id="CHEBI:61977"/>
        <dbReference type="ChEBI" id="CHEBI:456216"/>
        <dbReference type="EC" id="2.7.12.2"/>
    </reaction>
</comment>
<dbReference type="Gene3D" id="1.10.510.10">
    <property type="entry name" value="Transferase(Phosphotransferase) domain 1"/>
    <property type="match status" value="2"/>
</dbReference>
<evidence type="ECO:0000256" key="1">
    <source>
        <dbReference type="ARBA" id="ARBA00022679"/>
    </source>
</evidence>
<evidence type="ECO:0000313" key="13">
    <source>
        <dbReference type="EMBL" id="AIN95714.1"/>
    </source>
</evidence>
<feature type="compositionally biased region" description="Polar residues" evidence="11">
    <location>
        <begin position="204"/>
        <end position="215"/>
    </location>
</feature>
<dbReference type="FunFam" id="3.30.200.20:FF:000909">
    <property type="entry name" value="Mitogen-activated protein kinase kinase, putative"/>
    <property type="match status" value="1"/>
</dbReference>
<feature type="compositionally biased region" description="Low complexity" evidence="11">
    <location>
        <begin position="1730"/>
        <end position="1742"/>
    </location>
</feature>
<keyword evidence="2 10" id="KW-0547">Nucleotide-binding</keyword>
<dbReference type="FunFam" id="1.10.510.10:FF:001369">
    <property type="entry name" value="Protein kinase, putative"/>
    <property type="match status" value="1"/>
</dbReference>
<evidence type="ECO:0000256" key="3">
    <source>
        <dbReference type="ARBA" id="ARBA00022777"/>
    </source>
</evidence>
<reference evidence="13 14" key="1">
    <citation type="journal article" date="2015" name="Sci. Rep.">
        <title>The genome of Leishmania panamensis: insights into genomics of the L. (Viannia) subgenus.</title>
        <authorList>
            <person name="Llanes A."/>
            <person name="Restrepo C.M."/>
            <person name="Vecchio G.D."/>
            <person name="Anguizola F.J."/>
            <person name="Lleonart R."/>
        </authorList>
    </citation>
    <scope>NUCLEOTIDE SEQUENCE [LARGE SCALE GENOMIC DNA]</scope>
    <source>
        <strain evidence="13 14">MHOM/PA/94/PSC-1</strain>
    </source>
</reference>
<dbReference type="GO" id="GO:0004713">
    <property type="term" value="F:protein tyrosine kinase activity"/>
    <property type="evidence" value="ECO:0007669"/>
    <property type="project" value="RHEA"/>
</dbReference>
<feature type="compositionally biased region" description="Low complexity" evidence="11">
    <location>
        <begin position="309"/>
        <end position="324"/>
    </location>
</feature>
<feature type="region of interest" description="Disordered" evidence="11">
    <location>
        <begin position="247"/>
        <end position="330"/>
    </location>
</feature>
<dbReference type="Gene3D" id="3.30.200.20">
    <property type="entry name" value="Phosphorylase Kinase, domain 1"/>
    <property type="match status" value="1"/>
</dbReference>
<dbReference type="eggNOG" id="KOG0605">
    <property type="taxonomic scope" value="Eukaryota"/>
</dbReference>
<feature type="region of interest" description="Disordered" evidence="11">
    <location>
        <begin position="1440"/>
        <end position="1474"/>
    </location>
</feature>
<feature type="region of interest" description="Disordered" evidence="11">
    <location>
        <begin position="1098"/>
        <end position="1133"/>
    </location>
</feature>
<dbReference type="PROSITE" id="PS00107">
    <property type="entry name" value="PROTEIN_KINASE_ATP"/>
    <property type="match status" value="1"/>
</dbReference>
<organism evidence="13 14">
    <name type="scientific">Leishmania panamensis</name>
    <dbReference type="NCBI Taxonomy" id="5679"/>
    <lineage>
        <taxon>Eukaryota</taxon>
        <taxon>Discoba</taxon>
        <taxon>Euglenozoa</taxon>
        <taxon>Kinetoplastea</taxon>
        <taxon>Metakinetoplastina</taxon>
        <taxon>Trypanosomatida</taxon>
        <taxon>Trypanosomatidae</taxon>
        <taxon>Leishmaniinae</taxon>
        <taxon>Leishmania</taxon>
        <taxon>Leishmania guyanensis species complex</taxon>
    </lineage>
</organism>
<feature type="region of interest" description="Disordered" evidence="11">
    <location>
        <begin position="109"/>
        <end position="129"/>
    </location>
</feature>
<dbReference type="GO" id="GO:0106310">
    <property type="term" value="F:protein serine kinase activity"/>
    <property type="evidence" value="ECO:0007669"/>
    <property type="project" value="RHEA"/>
</dbReference>
<protein>
    <recommendedName>
        <fullName evidence="6">mitogen-activated protein kinase kinase</fullName>
        <ecNumber evidence="6">2.7.12.2</ecNumber>
    </recommendedName>
</protein>
<keyword evidence="3 13" id="KW-0418">Kinase</keyword>
<evidence type="ECO:0000256" key="4">
    <source>
        <dbReference type="ARBA" id="ARBA00022840"/>
    </source>
</evidence>
<feature type="compositionally biased region" description="Low complexity" evidence="11">
    <location>
        <begin position="155"/>
        <end position="168"/>
    </location>
</feature>
<dbReference type="InterPro" id="IPR017441">
    <property type="entry name" value="Protein_kinase_ATP_BS"/>
</dbReference>
<gene>
    <name evidence="13" type="ORF">LPMP_070280</name>
</gene>
<dbReference type="EMBL" id="CP009376">
    <property type="protein sequence ID" value="AIN95714.1"/>
    <property type="molecule type" value="Genomic_DNA"/>
</dbReference>
<comment type="catalytic activity">
    <reaction evidence="7">
        <text>L-seryl-[protein] + ATP = O-phospho-L-seryl-[protein] + ADP + H(+)</text>
        <dbReference type="Rhea" id="RHEA:17989"/>
        <dbReference type="Rhea" id="RHEA-COMP:9863"/>
        <dbReference type="Rhea" id="RHEA-COMP:11604"/>
        <dbReference type="ChEBI" id="CHEBI:15378"/>
        <dbReference type="ChEBI" id="CHEBI:29999"/>
        <dbReference type="ChEBI" id="CHEBI:30616"/>
        <dbReference type="ChEBI" id="CHEBI:83421"/>
        <dbReference type="ChEBI" id="CHEBI:456216"/>
        <dbReference type="EC" id="2.7.12.2"/>
    </reaction>
</comment>
<evidence type="ECO:0000256" key="6">
    <source>
        <dbReference type="ARBA" id="ARBA00038999"/>
    </source>
</evidence>
<feature type="compositionally biased region" description="Polar residues" evidence="11">
    <location>
        <begin position="1100"/>
        <end position="1119"/>
    </location>
</feature>
<dbReference type="InterPro" id="IPR000719">
    <property type="entry name" value="Prot_kinase_dom"/>
</dbReference>
<dbReference type="SUPFAM" id="SSF56112">
    <property type="entry name" value="Protein kinase-like (PK-like)"/>
    <property type="match status" value="1"/>
</dbReference>
<evidence type="ECO:0000256" key="10">
    <source>
        <dbReference type="PROSITE-ProRule" id="PRU10141"/>
    </source>
</evidence>
<dbReference type="InterPro" id="IPR008271">
    <property type="entry name" value="Ser/Thr_kinase_AS"/>
</dbReference>
<dbReference type="VEuPathDB" id="TriTrypDB:LPAL13_070007700"/>
<feature type="binding site" evidence="10">
    <location>
        <position position="1289"/>
    </location>
    <ligand>
        <name>ATP</name>
        <dbReference type="ChEBI" id="CHEBI:30616"/>
    </ligand>
</feature>
<keyword evidence="14" id="KW-1185">Reference proteome</keyword>
<name>A0A088RKP3_LEIPA</name>
<dbReference type="GO" id="GO:0005524">
    <property type="term" value="F:ATP binding"/>
    <property type="evidence" value="ECO:0007669"/>
    <property type="project" value="UniProtKB-UniRule"/>
</dbReference>
<dbReference type="PANTHER" id="PTHR48013">
    <property type="entry name" value="DUAL SPECIFICITY MITOGEN-ACTIVATED PROTEIN KINASE KINASE 5-RELATED"/>
    <property type="match status" value="1"/>
</dbReference>
<dbReference type="PROSITE" id="PS00108">
    <property type="entry name" value="PROTEIN_KINASE_ST"/>
    <property type="match status" value="1"/>
</dbReference>
<dbReference type="EC" id="2.7.12.2" evidence="6"/>
<evidence type="ECO:0000256" key="2">
    <source>
        <dbReference type="ARBA" id="ARBA00022741"/>
    </source>
</evidence>
<proteinExistence type="inferred from homology"/>